<protein>
    <submittedName>
        <fullName evidence="2">Secreted protein</fullName>
    </submittedName>
</protein>
<feature type="chain" id="PRO_5024274780" evidence="1">
    <location>
        <begin position="20"/>
        <end position="81"/>
    </location>
</feature>
<proteinExistence type="predicted"/>
<reference evidence="2" key="1">
    <citation type="submission" date="2019-11" db="UniProtKB">
        <authorList>
            <consortium name="WormBaseParasite"/>
        </authorList>
    </citation>
    <scope>IDENTIFICATION</scope>
</reference>
<sequence>MRPVLLFCAMLIQLTCLMAYQTGFRQRRINEDLSDETQGESVKPVSVINLRWYPAYLRSSDRKRIESEETLKRLRRILADY</sequence>
<evidence type="ECO:0000256" key="1">
    <source>
        <dbReference type="SAM" id="SignalP"/>
    </source>
</evidence>
<organism evidence="2">
    <name type="scientific">Mesocestoides corti</name>
    <name type="common">Flatworm</name>
    <dbReference type="NCBI Taxonomy" id="53468"/>
    <lineage>
        <taxon>Eukaryota</taxon>
        <taxon>Metazoa</taxon>
        <taxon>Spiralia</taxon>
        <taxon>Lophotrochozoa</taxon>
        <taxon>Platyhelminthes</taxon>
        <taxon>Cestoda</taxon>
        <taxon>Eucestoda</taxon>
        <taxon>Cyclophyllidea</taxon>
        <taxon>Mesocestoididae</taxon>
        <taxon>Mesocestoides</taxon>
    </lineage>
</organism>
<dbReference type="WBParaSite" id="MCU_008654-RA">
    <property type="protein sequence ID" value="MCU_008654-RA"/>
    <property type="gene ID" value="MCU_008654"/>
</dbReference>
<accession>A0A5K3FJ66</accession>
<evidence type="ECO:0000313" key="2">
    <source>
        <dbReference type="WBParaSite" id="MCU_008654-RA"/>
    </source>
</evidence>
<dbReference type="AlphaFoldDB" id="A0A5K3FJ66"/>
<feature type="signal peptide" evidence="1">
    <location>
        <begin position="1"/>
        <end position="19"/>
    </location>
</feature>
<name>A0A5K3FJ66_MESCO</name>
<keyword evidence="1" id="KW-0732">Signal</keyword>